<sequence>MKTIQLFTITVLALCSFQKLTAQSDCDVLTVQPSIMVLPRTNEGENLRTIMDEQPEVRVAISKVKQAFDERGYTTMDFETTLRAVTRDETVTSETQTEFKNRIFRNIPSDIVVEIDVIIREIVTGPKSDYGATLILEANVTDNGNSMASITMDSGLKSFDDKISLISVAMRKKSRDEDDKPGKPLLDVFLETMNDKWAEMREKGKTVKMEFSLSEDAEITMDDDVPSQKQKLTYVIEDWLEENSYHNYYSVTSTTSTKIMVSDYRYPVRDPKNCTNMTPRKIERQLDRFFDKIDLPVKFENSRGTLYITIL</sequence>
<keyword evidence="2" id="KW-1185">Reference proteome</keyword>
<organism evidence="1 2">
    <name type="scientific">Flagellimonas hadalis</name>
    <dbReference type="NCBI Taxonomy" id="2597517"/>
    <lineage>
        <taxon>Bacteria</taxon>
        <taxon>Pseudomonadati</taxon>
        <taxon>Bacteroidota</taxon>
        <taxon>Flavobacteriia</taxon>
        <taxon>Flavobacteriales</taxon>
        <taxon>Flavobacteriaceae</taxon>
        <taxon>Flagellimonas</taxon>
    </lineage>
</organism>
<gene>
    <name evidence="1" type="ORF">FOT42_000230</name>
</gene>
<dbReference type="InterPro" id="IPR046173">
    <property type="entry name" value="DUF6175"/>
</dbReference>
<reference evidence="1" key="1">
    <citation type="submission" date="2019-10" db="EMBL/GenBank/DDBJ databases">
        <title>Muricauda hadale sp. nov., a piezophilic bacterium isolated from hadopelagic water of the Mariana Trench.</title>
        <authorList>
            <person name="Wei Y."/>
        </authorList>
    </citation>
    <scope>NUCLEOTIDE SEQUENCE [LARGE SCALE GENOMIC DNA]</scope>
    <source>
        <strain evidence="1">MT-229</strain>
    </source>
</reference>
<dbReference type="AlphaFoldDB" id="A0A5N5IS87"/>
<protein>
    <submittedName>
        <fullName evidence="1">Uncharacterized protein</fullName>
    </submittedName>
</protein>
<name>A0A5N5IS87_9FLAO</name>
<comment type="caution">
    <text evidence="1">The sequence shown here is derived from an EMBL/GenBank/DDBJ whole genome shotgun (WGS) entry which is preliminary data.</text>
</comment>
<dbReference type="Proteomes" id="UP000319204">
    <property type="component" value="Unassembled WGS sequence"/>
</dbReference>
<dbReference type="Pfam" id="PF19672">
    <property type="entry name" value="DUF6175"/>
    <property type="match status" value="1"/>
</dbReference>
<proteinExistence type="predicted"/>
<dbReference type="OrthoDB" id="1044519at2"/>
<accession>A0A5N5IS87</accession>
<evidence type="ECO:0000313" key="1">
    <source>
        <dbReference type="EMBL" id="KAB5491411.1"/>
    </source>
</evidence>
<dbReference type="EMBL" id="VNIK02000001">
    <property type="protein sequence ID" value="KAB5491411.1"/>
    <property type="molecule type" value="Genomic_DNA"/>
</dbReference>
<dbReference type="RefSeq" id="WP_151888568.1">
    <property type="nucleotide sequence ID" value="NZ_VNIK02000001.1"/>
</dbReference>
<evidence type="ECO:0000313" key="2">
    <source>
        <dbReference type="Proteomes" id="UP000319204"/>
    </source>
</evidence>